<dbReference type="InterPro" id="IPR009057">
    <property type="entry name" value="Homeodomain-like_sf"/>
</dbReference>
<feature type="compositionally biased region" description="Basic and acidic residues" evidence="1">
    <location>
        <begin position="164"/>
        <end position="199"/>
    </location>
</feature>
<dbReference type="SUPFAM" id="SSF46689">
    <property type="entry name" value="Homeodomain-like"/>
    <property type="match status" value="1"/>
</dbReference>
<proteinExistence type="predicted"/>
<protein>
    <submittedName>
        <fullName evidence="2">Helix-turn-helix domain-containing protein</fullName>
    </submittedName>
</protein>
<dbReference type="Gene3D" id="1.10.10.60">
    <property type="entry name" value="Homeodomain-like"/>
    <property type="match status" value="1"/>
</dbReference>
<organism evidence="2 3">
    <name type="scientific">Bosea massiliensis</name>
    <dbReference type="NCBI Taxonomy" id="151419"/>
    <lineage>
        <taxon>Bacteria</taxon>
        <taxon>Pseudomonadati</taxon>
        <taxon>Pseudomonadota</taxon>
        <taxon>Alphaproteobacteria</taxon>
        <taxon>Hyphomicrobiales</taxon>
        <taxon>Boseaceae</taxon>
        <taxon>Bosea</taxon>
    </lineage>
</organism>
<feature type="region of interest" description="Disordered" evidence="1">
    <location>
        <begin position="130"/>
        <end position="199"/>
    </location>
</feature>
<dbReference type="Proteomes" id="UP001596060">
    <property type="component" value="Unassembled WGS sequence"/>
</dbReference>
<accession>A0ABW0P1V7</accession>
<comment type="caution">
    <text evidence="2">The sequence shown here is derived from an EMBL/GenBank/DDBJ whole genome shotgun (WGS) entry which is preliminary data.</text>
</comment>
<gene>
    <name evidence="2" type="ORF">ACFPN9_12530</name>
</gene>
<feature type="compositionally biased region" description="Basic and acidic residues" evidence="1">
    <location>
        <begin position="130"/>
        <end position="147"/>
    </location>
</feature>
<name>A0ABW0P1V7_9HYPH</name>
<keyword evidence="3" id="KW-1185">Reference proteome</keyword>
<dbReference type="Pfam" id="PF13565">
    <property type="entry name" value="HTH_32"/>
    <property type="match status" value="1"/>
</dbReference>
<dbReference type="RefSeq" id="WP_377817137.1">
    <property type="nucleotide sequence ID" value="NZ_JBHSLU010000034.1"/>
</dbReference>
<dbReference type="EMBL" id="JBHSLU010000034">
    <property type="protein sequence ID" value="MFC5506083.1"/>
    <property type="molecule type" value="Genomic_DNA"/>
</dbReference>
<reference evidence="3" key="1">
    <citation type="journal article" date="2019" name="Int. J. Syst. Evol. Microbiol.">
        <title>The Global Catalogue of Microorganisms (GCM) 10K type strain sequencing project: providing services to taxonomists for standard genome sequencing and annotation.</title>
        <authorList>
            <consortium name="The Broad Institute Genomics Platform"/>
            <consortium name="The Broad Institute Genome Sequencing Center for Infectious Disease"/>
            <person name="Wu L."/>
            <person name="Ma J."/>
        </authorList>
    </citation>
    <scope>NUCLEOTIDE SEQUENCE [LARGE SCALE GENOMIC DNA]</scope>
    <source>
        <strain evidence="3">CCUG 43117</strain>
    </source>
</reference>
<evidence type="ECO:0000313" key="3">
    <source>
        <dbReference type="Proteomes" id="UP001596060"/>
    </source>
</evidence>
<sequence>MDEAMRRFAVLRPHLEEGVSLVAAARAADVPIRTTQRWLSRYRLKGLDGLKIRKRSDYGTRRLPEPLIALIEGLALRKPRLSCAAICRRTKAIAKSRDWPVPSYSTVHSIVQALDPAVVTLAQDGASECRTADTRDTRPCHRGELSEQRGLPAGLSGQASAGGDFERRGVPDCGARHQERAEHADGSSRRRISDQRFCR</sequence>
<evidence type="ECO:0000313" key="2">
    <source>
        <dbReference type="EMBL" id="MFC5506083.1"/>
    </source>
</evidence>
<feature type="non-terminal residue" evidence="2">
    <location>
        <position position="199"/>
    </location>
</feature>
<evidence type="ECO:0000256" key="1">
    <source>
        <dbReference type="SAM" id="MobiDB-lite"/>
    </source>
</evidence>